<sequence>MTPPLSSSLLGPKWKHVDSFSDLGSDYSEEEEVEYVTFDLGVPSSSAGPLQVPHYRLVGLDTERPFLQVGNTIYEGAHQTLVGTEIVLRDMRDPTNKSSKHVTPQHLSSRRVRFREVTFRDRPPPGSAAPAAVGEAEAGTSTALGTQEAAAAAAVGGEKEVRFVPFDPATLLQAGAGGAGGKKGKGRKESTLPPGVPRRSGTLPGGGRGQVRKKAATGGGKGEGRGRSGRRATGRGRGRGRGRGGAATAAGGEEGGAGRGLLAGFEQEGEGDVSMRDADADGEGQSGGAAEGGGGGVEEVHGGDGEIGDPLDGLVPMPGFEGPSAEG</sequence>
<dbReference type="OrthoDB" id="1877767at2759"/>
<feature type="compositionally biased region" description="Low complexity" evidence="1">
    <location>
        <begin position="128"/>
        <end position="139"/>
    </location>
</feature>
<feature type="compositionally biased region" description="Gly residues" evidence="1">
    <location>
        <begin position="284"/>
        <end position="297"/>
    </location>
</feature>
<feature type="compositionally biased region" description="Basic residues" evidence="1">
    <location>
        <begin position="227"/>
        <end position="242"/>
    </location>
</feature>
<dbReference type="GO" id="GO:0000127">
    <property type="term" value="C:transcription factor TFIIIC complex"/>
    <property type="evidence" value="ECO:0007669"/>
    <property type="project" value="TreeGrafter"/>
</dbReference>
<organism evidence="3 4">
    <name type="scientific">Calocera viscosa (strain TUFC12733)</name>
    <dbReference type="NCBI Taxonomy" id="1330018"/>
    <lineage>
        <taxon>Eukaryota</taxon>
        <taxon>Fungi</taxon>
        <taxon>Dikarya</taxon>
        <taxon>Basidiomycota</taxon>
        <taxon>Agaricomycotina</taxon>
        <taxon>Dacrymycetes</taxon>
        <taxon>Dacrymycetales</taxon>
        <taxon>Dacrymycetaceae</taxon>
        <taxon>Calocera</taxon>
    </lineage>
</organism>
<dbReference type="GO" id="GO:0006383">
    <property type="term" value="P:transcription by RNA polymerase III"/>
    <property type="evidence" value="ECO:0007669"/>
    <property type="project" value="InterPro"/>
</dbReference>
<feature type="compositionally biased region" description="Gly residues" evidence="1">
    <location>
        <begin position="252"/>
        <end position="261"/>
    </location>
</feature>
<proteinExistence type="predicted"/>
<dbReference type="InterPro" id="IPR042771">
    <property type="entry name" value="GTF3C6-like"/>
</dbReference>
<dbReference type="Proteomes" id="UP000076738">
    <property type="component" value="Unassembled WGS sequence"/>
</dbReference>
<feature type="region of interest" description="Disordered" evidence="1">
    <location>
        <begin position="174"/>
        <end position="327"/>
    </location>
</feature>
<dbReference type="PANTHER" id="PTHR21860">
    <property type="entry name" value="TRANSCRIPTION INITIATION FACTOR IIIC TFIIIC , POLYPEPTIDE 6-RELATED"/>
    <property type="match status" value="1"/>
</dbReference>
<evidence type="ECO:0000259" key="2">
    <source>
        <dbReference type="Pfam" id="PF10419"/>
    </source>
</evidence>
<name>A0A167HSI7_CALVF</name>
<dbReference type="PANTHER" id="PTHR21860:SF2">
    <property type="entry name" value="GENERAL TRANSCRIPTION FACTOR 3C POLYPEPTIDE 6"/>
    <property type="match status" value="1"/>
</dbReference>
<keyword evidence="4" id="KW-1185">Reference proteome</keyword>
<reference evidence="3 4" key="1">
    <citation type="journal article" date="2016" name="Mol. Biol. Evol.">
        <title>Comparative Genomics of Early-Diverging Mushroom-Forming Fungi Provides Insights into the Origins of Lignocellulose Decay Capabilities.</title>
        <authorList>
            <person name="Nagy L.G."/>
            <person name="Riley R."/>
            <person name="Tritt A."/>
            <person name="Adam C."/>
            <person name="Daum C."/>
            <person name="Floudas D."/>
            <person name="Sun H."/>
            <person name="Yadav J.S."/>
            <person name="Pangilinan J."/>
            <person name="Larsson K.H."/>
            <person name="Matsuura K."/>
            <person name="Barry K."/>
            <person name="Labutti K."/>
            <person name="Kuo R."/>
            <person name="Ohm R.A."/>
            <person name="Bhattacharya S.S."/>
            <person name="Shirouzu T."/>
            <person name="Yoshinaga Y."/>
            <person name="Martin F.M."/>
            <person name="Grigoriev I.V."/>
            <person name="Hibbett D.S."/>
        </authorList>
    </citation>
    <scope>NUCLEOTIDE SEQUENCE [LARGE SCALE GENOMIC DNA]</scope>
    <source>
        <strain evidence="3 4">TUFC12733</strain>
    </source>
</reference>
<dbReference type="Pfam" id="PF10419">
    <property type="entry name" value="TFIIIC_sub6"/>
    <property type="match status" value="1"/>
</dbReference>
<dbReference type="AlphaFoldDB" id="A0A167HSI7"/>
<protein>
    <recommendedName>
        <fullName evidence="2">Transcription factor TFIIIC triple barrel domain-containing protein</fullName>
    </recommendedName>
</protein>
<evidence type="ECO:0000313" key="3">
    <source>
        <dbReference type="EMBL" id="KZO91936.1"/>
    </source>
</evidence>
<dbReference type="EMBL" id="KV417316">
    <property type="protein sequence ID" value="KZO91936.1"/>
    <property type="molecule type" value="Genomic_DNA"/>
</dbReference>
<evidence type="ECO:0000313" key="4">
    <source>
        <dbReference type="Proteomes" id="UP000076738"/>
    </source>
</evidence>
<feature type="region of interest" description="Disordered" evidence="1">
    <location>
        <begin position="120"/>
        <end position="142"/>
    </location>
</feature>
<evidence type="ECO:0000256" key="1">
    <source>
        <dbReference type="SAM" id="MobiDB-lite"/>
    </source>
</evidence>
<dbReference type="InterPro" id="IPR019481">
    <property type="entry name" value="TFIIIC_triple_barrel"/>
</dbReference>
<gene>
    <name evidence="3" type="ORF">CALVIDRAFT_601894</name>
</gene>
<feature type="domain" description="Transcription factor TFIIIC triple barrel" evidence="2">
    <location>
        <begin position="29"/>
        <end position="118"/>
    </location>
</feature>
<dbReference type="STRING" id="1330018.A0A167HSI7"/>
<dbReference type="Gene3D" id="2.60.40.4370">
    <property type="match status" value="1"/>
</dbReference>
<accession>A0A167HSI7</accession>